<dbReference type="GO" id="GO:0006508">
    <property type="term" value="P:proteolysis"/>
    <property type="evidence" value="ECO:0007669"/>
    <property type="project" value="UniProtKB-KW"/>
</dbReference>
<name>A0A3S0XAE4_9BURK</name>
<dbReference type="Proteomes" id="UP000281118">
    <property type="component" value="Unassembled WGS sequence"/>
</dbReference>
<evidence type="ECO:0000313" key="11">
    <source>
        <dbReference type="Proteomes" id="UP000281118"/>
    </source>
</evidence>
<accession>A0A3S0XAE4</accession>
<dbReference type="PANTHER" id="PTHR11705:SF143">
    <property type="entry name" value="SLL0236 PROTEIN"/>
    <property type="match status" value="1"/>
</dbReference>
<keyword evidence="4" id="KW-0378">Hydrolase</keyword>
<evidence type="ECO:0000313" key="10">
    <source>
        <dbReference type="EMBL" id="RUR68593.1"/>
    </source>
</evidence>
<dbReference type="InterPro" id="IPR000834">
    <property type="entry name" value="Peptidase_M14"/>
</dbReference>
<keyword evidence="5" id="KW-0862">Zinc</keyword>
<evidence type="ECO:0000256" key="1">
    <source>
        <dbReference type="ARBA" id="ARBA00001947"/>
    </source>
</evidence>
<dbReference type="GO" id="GO:0008270">
    <property type="term" value="F:zinc ion binding"/>
    <property type="evidence" value="ECO:0007669"/>
    <property type="project" value="InterPro"/>
</dbReference>
<comment type="cofactor">
    <cofactor evidence="1">
        <name>Zn(2+)</name>
        <dbReference type="ChEBI" id="CHEBI:29105"/>
    </cofactor>
</comment>
<organism evidence="10 11">
    <name type="scientific">Variovorax guangxiensis</name>
    <dbReference type="NCBI Taxonomy" id="1775474"/>
    <lineage>
        <taxon>Bacteria</taxon>
        <taxon>Pseudomonadati</taxon>
        <taxon>Pseudomonadota</taxon>
        <taxon>Betaproteobacteria</taxon>
        <taxon>Burkholderiales</taxon>
        <taxon>Comamonadaceae</taxon>
        <taxon>Variovorax</taxon>
    </lineage>
</organism>
<reference evidence="10 11" key="1">
    <citation type="submission" date="2018-12" db="EMBL/GenBank/DDBJ databases">
        <title>The genome sequences of Variovorax guangxiensis DSM 27352.</title>
        <authorList>
            <person name="Gao J."/>
            <person name="Sun J."/>
        </authorList>
    </citation>
    <scope>NUCLEOTIDE SEQUENCE [LARGE SCALE GENOMIC DNA]</scope>
    <source>
        <strain evidence="10 11">DSM 27352</strain>
    </source>
</reference>
<dbReference type="AlphaFoldDB" id="A0A3S0XAE4"/>
<dbReference type="GO" id="GO:0005615">
    <property type="term" value="C:extracellular space"/>
    <property type="evidence" value="ECO:0007669"/>
    <property type="project" value="TreeGrafter"/>
</dbReference>
<evidence type="ECO:0000256" key="6">
    <source>
        <dbReference type="ARBA" id="ARBA00023049"/>
    </source>
</evidence>
<dbReference type="PANTHER" id="PTHR11705">
    <property type="entry name" value="PROTEASE FAMILY M14 CARBOXYPEPTIDASE A,B"/>
    <property type="match status" value="1"/>
</dbReference>
<evidence type="ECO:0000259" key="9">
    <source>
        <dbReference type="PROSITE" id="PS52035"/>
    </source>
</evidence>
<feature type="domain" description="Peptidase M14" evidence="9">
    <location>
        <begin position="64"/>
        <end position="337"/>
    </location>
</feature>
<sequence>MRAMLRTPSLRFLCVSGLALLPTASALAQFDPAKVWTEPPAIAARFPDPPVSYATPGFRPGRTDFPSHAEMLAFLDELARQSPNVRVERIGTSQQGREMPLVVLAEQGRVDPARPTVMVIGQQHGNEPAGGEAVLALAQQFASEPGSALLKKVNLVLVPRGNPDGAERFTRVTANGIDVNRDHLLLRTPEARVIAAATLRYAPQVVLDLHEFTVGGRWIDKFGAVMKYDGLLQPATVGNLDAAIAASAQRDYVDAIQAAFARAGLQGFKYHTTSGGKADDRTVSMGGVQPDTGRNVSALRQAVSLLLEVRGVGLGRAHFARRVHTQVLAATTVIETAARQGPALMQLTAQAGQRAKAQACQGDVVVEAWQTPTRQRLDFLDARTGEDKAVDVDWRAAEPLKIVNARPRPCGYLLASSETVAVQRLQMLGVRVERIDSAAPWSVERYEILSQTDGQRQDARGAIEDGEAIRAFRVRLRHGRAVVQPGSFYVSLAQPLSPLVSAALEPDSQNSYAANRLLEIGDDRLLRVPGPAPAGVWH</sequence>
<keyword evidence="8" id="KW-0732">Signal</keyword>
<evidence type="ECO:0000256" key="3">
    <source>
        <dbReference type="ARBA" id="ARBA00022670"/>
    </source>
</evidence>
<dbReference type="CDD" id="cd06242">
    <property type="entry name" value="M14-like"/>
    <property type="match status" value="1"/>
</dbReference>
<dbReference type="SMART" id="SM00631">
    <property type="entry name" value="Zn_pept"/>
    <property type="match status" value="1"/>
</dbReference>
<dbReference type="Gene3D" id="3.40.630.10">
    <property type="entry name" value="Zn peptidases"/>
    <property type="match status" value="1"/>
</dbReference>
<keyword evidence="6" id="KW-0482">Metalloprotease</keyword>
<feature type="chain" id="PRO_5018627395" evidence="8">
    <location>
        <begin position="29"/>
        <end position="538"/>
    </location>
</feature>
<feature type="active site" description="Proton donor/acceptor" evidence="7">
    <location>
        <position position="308"/>
    </location>
</feature>
<dbReference type="GO" id="GO:0004181">
    <property type="term" value="F:metallocarboxypeptidase activity"/>
    <property type="evidence" value="ECO:0007669"/>
    <property type="project" value="InterPro"/>
</dbReference>
<dbReference type="PROSITE" id="PS52035">
    <property type="entry name" value="PEPTIDASE_M14"/>
    <property type="match status" value="1"/>
</dbReference>
<gene>
    <name evidence="10" type="ORF">EJP67_16135</name>
</gene>
<dbReference type="OrthoDB" id="5294005at2"/>
<comment type="similarity">
    <text evidence="2 7">Belongs to the peptidase M14 family.</text>
</comment>
<comment type="caution">
    <text evidence="10">The sequence shown here is derived from an EMBL/GenBank/DDBJ whole genome shotgun (WGS) entry which is preliminary data.</text>
</comment>
<proteinExistence type="inferred from homology"/>
<evidence type="ECO:0000256" key="7">
    <source>
        <dbReference type="PROSITE-ProRule" id="PRU01379"/>
    </source>
</evidence>
<dbReference type="SUPFAM" id="SSF53187">
    <property type="entry name" value="Zn-dependent exopeptidases"/>
    <property type="match status" value="1"/>
</dbReference>
<evidence type="ECO:0000256" key="5">
    <source>
        <dbReference type="ARBA" id="ARBA00022833"/>
    </source>
</evidence>
<keyword evidence="3" id="KW-0645">Protease</keyword>
<evidence type="ECO:0000256" key="2">
    <source>
        <dbReference type="ARBA" id="ARBA00005988"/>
    </source>
</evidence>
<protein>
    <submittedName>
        <fullName evidence="10">Peptidase M14</fullName>
    </submittedName>
</protein>
<dbReference type="Pfam" id="PF00246">
    <property type="entry name" value="Peptidase_M14"/>
    <property type="match status" value="1"/>
</dbReference>
<feature type="signal peptide" evidence="8">
    <location>
        <begin position="1"/>
        <end position="28"/>
    </location>
</feature>
<dbReference type="EMBL" id="RXFT01000006">
    <property type="protein sequence ID" value="RUR68593.1"/>
    <property type="molecule type" value="Genomic_DNA"/>
</dbReference>
<evidence type="ECO:0000256" key="8">
    <source>
        <dbReference type="SAM" id="SignalP"/>
    </source>
</evidence>
<evidence type="ECO:0000256" key="4">
    <source>
        <dbReference type="ARBA" id="ARBA00022801"/>
    </source>
</evidence>